<gene>
    <name evidence="1" type="ORF">NVI5450_0292</name>
</gene>
<protein>
    <submittedName>
        <fullName evidence="1">Uncharacterized protein</fullName>
    </submittedName>
</protein>
<dbReference type="RefSeq" id="WP_045109036.1">
    <property type="nucleotide sequence ID" value="NZ_CAWRBC010000063.1"/>
</dbReference>
<name>A0A1K9YN90_9GAMM</name>
<evidence type="ECO:0000313" key="1">
    <source>
        <dbReference type="EMBL" id="SGY83549.1"/>
    </source>
</evidence>
<reference evidence="1 2" key="1">
    <citation type="submission" date="2016-11" db="EMBL/GenBank/DDBJ databases">
        <authorList>
            <person name="Jaros S."/>
            <person name="Januszkiewicz K."/>
            <person name="Wedrychowicz H."/>
        </authorList>
    </citation>
    <scope>NUCLEOTIDE SEQUENCE [LARGE SCALE GENOMIC DNA]</scope>
    <source>
        <strain evidence="1">NVI 5450</strain>
    </source>
</reference>
<dbReference type="InterPro" id="IPR009912">
    <property type="entry name" value="DUF1451"/>
</dbReference>
<accession>A0A1K9YN90</accession>
<dbReference type="EMBL" id="FPLD01000007">
    <property type="protein sequence ID" value="SGY83549.1"/>
    <property type="molecule type" value="Genomic_DNA"/>
</dbReference>
<dbReference type="AlphaFoldDB" id="A0A1K9YN90"/>
<dbReference type="Proteomes" id="UP000183794">
    <property type="component" value="Unassembled WGS sequence"/>
</dbReference>
<dbReference type="OrthoDB" id="3174978at2"/>
<organism evidence="1 2">
    <name type="scientific">Moritella viscosa</name>
    <dbReference type="NCBI Taxonomy" id="80854"/>
    <lineage>
        <taxon>Bacteria</taxon>
        <taxon>Pseudomonadati</taxon>
        <taxon>Pseudomonadota</taxon>
        <taxon>Gammaproteobacteria</taxon>
        <taxon>Alteromonadales</taxon>
        <taxon>Moritellaceae</taxon>
        <taxon>Moritella</taxon>
    </lineage>
</organism>
<proteinExistence type="predicted"/>
<sequence>MGNDFTQRFVLKAEAYLGAASDLTKKELTEASAYIRHDIGEFNKDYQTSVSSFKLSAWYQAWDKITWGALASITDKTQVEWTEVGDDLQHQGRYRTGDEVGFGLLTCVRCGYQKELFHPAIVLSCAGCDGDEFMRESFDP</sequence>
<dbReference type="Pfam" id="PF07295">
    <property type="entry name" value="DUF1451"/>
    <property type="match status" value="1"/>
</dbReference>
<evidence type="ECO:0000313" key="2">
    <source>
        <dbReference type="Proteomes" id="UP000183794"/>
    </source>
</evidence>